<dbReference type="PANTHER" id="PTHR30290">
    <property type="entry name" value="PERIPLASMIC BINDING COMPONENT OF ABC TRANSPORTER"/>
    <property type="match status" value="1"/>
</dbReference>
<dbReference type="AlphaFoldDB" id="A0A1G7S2S1"/>
<evidence type="ECO:0000313" key="5">
    <source>
        <dbReference type="EMBL" id="SDG16430.1"/>
    </source>
</evidence>
<dbReference type="GO" id="GO:1904680">
    <property type="term" value="F:peptide transmembrane transporter activity"/>
    <property type="evidence" value="ECO:0007669"/>
    <property type="project" value="TreeGrafter"/>
</dbReference>
<gene>
    <name evidence="5" type="ORF">SAMN04487974_101230</name>
</gene>
<dbReference type="InterPro" id="IPR030678">
    <property type="entry name" value="Peptide/Ni-bd"/>
</dbReference>
<dbReference type="SUPFAM" id="SSF53850">
    <property type="entry name" value="Periplasmic binding protein-like II"/>
    <property type="match status" value="1"/>
</dbReference>
<dbReference type="Gene3D" id="3.40.190.10">
    <property type="entry name" value="Periplasmic binding protein-like II"/>
    <property type="match status" value="1"/>
</dbReference>
<feature type="chain" id="PRO_5011695441" evidence="3">
    <location>
        <begin position="29"/>
        <end position="504"/>
    </location>
</feature>
<dbReference type="Gene3D" id="3.90.76.10">
    <property type="entry name" value="Dipeptide-binding Protein, Domain 1"/>
    <property type="match status" value="1"/>
</dbReference>
<protein>
    <submittedName>
        <fullName evidence="5">Peptide/nickel transport system substrate-binding protein</fullName>
    </submittedName>
</protein>
<dbReference type="GO" id="GO:0030288">
    <property type="term" value="C:outer membrane-bounded periplasmic space"/>
    <property type="evidence" value="ECO:0007669"/>
    <property type="project" value="UniProtKB-ARBA"/>
</dbReference>
<dbReference type="InterPro" id="IPR000914">
    <property type="entry name" value="SBP_5_dom"/>
</dbReference>
<name>A0A1G7S2S1_9HYPH</name>
<comment type="subcellular location">
    <subcellularLocation>
        <location evidence="1">Periplasm</location>
    </subcellularLocation>
</comment>
<dbReference type="PIRSF" id="PIRSF002741">
    <property type="entry name" value="MppA"/>
    <property type="match status" value="1"/>
</dbReference>
<comment type="similarity">
    <text evidence="2">Belongs to the bacterial solute-binding protein 5 family.</text>
</comment>
<proteinExistence type="inferred from homology"/>
<dbReference type="Gene3D" id="3.10.105.10">
    <property type="entry name" value="Dipeptide-binding Protein, Domain 3"/>
    <property type="match status" value="1"/>
</dbReference>
<feature type="signal peptide" evidence="3">
    <location>
        <begin position="1"/>
        <end position="28"/>
    </location>
</feature>
<sequence length="504" mass="55443">MTIRTKLISSVAGTLVLGLMSGGVAATAQEITVVLPEQPANLEPCRSIRADIGRVINMNITETLTDINVDTGEVEPHLATEWEQVDDTTWRFTLREGVTFQDGAPLDAEAVVNSINRLMNPNLTCDSRSKFGDVTLTPTAIDAQTVEIVSDIAIPIMPTLMGTVQIVSPNMPFDAEVNEPVGTGPYVLAEATNERIVLSQNPDYWGELPAVTDATFVWRSESAIRAAMVETGEADLTPAIAVQDATNPETDFAYLNSETTRMRLDMQMPPLDDVRVREALNIGIDWDGMGEALFGAEVLRANQMVPPGNCGFNDAITPWQFDPERARQLIEEARADGVPVDTEMTIIARNGFFPNAQESVEAMQAMWADLGLNITVQQLEAADWVRYLDKPFPEGRNPTLFQQQHDNNTGDAGFTVPVMYTSEGQYSTVENPDLDALILDAMTSSGEERCQLFADAFAMVHDEIIADVPMYHMIGYVRVGDRIEYEPDLKTNSEVRLSEIAFAE</sequence>
<dbReference type="InterPro" id="IPR039424">
    <property type="entry name" value="SBP_5"/>
</dbReference>
<dbReference type="CDD" id="cd08491">
    <property type="entry name" value="PBP2_NikA_DppA_OppA_like_12"/>
    <property type="match status" value="1"/>
</dbReference>
<evidence type="ECO:0000256" key="3">
    <source>
        <dbReference type="SAM" id="SignalP"/>
    </source>
</evidence>
<evidence type="ECO:0000256" key="2">
    <source>
        <dbReference type="ARBA" id="ARBA00005695"/>
    </source>
</evidence>
<dbReference type="OrthoDB" id="9803988at2"/>
<dbReference type="Pfam" id="PF00496">
    <property type="entry name" value="SBP_bac_5"/>
    <property type="match status" value="1"/>
</dbReference>
<dbReference type="Proteomes" id="UP000199495">
    <property type="component" value="Unassembled WGS sequence"/>
</dbReference>
<dbReference type="STRING" id="440168.SAMN04487974_101230"/>
<reference evidence="5 6" key="1">
    <citation type="submission" date="2016-10" db="EMBL/GenBank/DDBJ databases">
        <authorList>
            <person name="de Groot N.N."/>
        </authorList>
    </citation>
    <scope>NUCLEOTIDE SEQUENCE [LARGE SCALE GENOMIC DNA]</scope>
    <source>
        <strain evidence="5 6">CGMCC 1.10267</strain>
    </source>
</reference>
<evidence type="ECO:0000313" key="6">
    <source>
        <dbReference type="Proteomes" id="UP000199495"/>
    </source>
</evidence>
<dbReference type="GO" id="GO:0015833">
    <property type="term" value="P:peptide transport"/>
    <property type="evidence" value="ECO:0007669"/>
    <property type="project" value="TreeGrafter"/>
</dbReference>
<feature type="domain" description="Solute-binding protein family 5" evidence="4">
    <location>
        <begin position="73"/>
        <end position="390"/>
    </location>
</feature>
<dbReference type="RefSeq" id="WP_090589992.1">
    <property type="nucleotide sequence ID" value="NZ_FNCS01000001.1"/>
</dbReference>
<organism evidence="5 6">
    <name type="scientific">Pelagibacterium luteolum</name>
    <dbReference type="NCBI Taxonomy" id="440168"/>
    <lineage>
        <taxon>Bacteria</taxon>
        <taxon>Pseudomonadati</taxon>
        <taxon>Pseudomonadota</taxon>
        <taxon>Alphaproteobacteria</taxon>
        <taxon>Hyphomicrobiales</taxon>
        <taxon>Devosiaceae</taxon>
        <taxon>Pelagibacterium</taxon>
    </lineage>
</organism>
<dbReference type="GO" id="GO:0043190">
    <property type="term" value="C:ATP-binding cassette (ABC) transporter complex"/>
    <property type="evidence" value="ECO:0007669"/>
    <property type="project" value="InterPro"/>
</dbReference>
<evidence type="ECO:0000256" key="1">
    <source>
        <dbReference type="ARBA" id="ARBA00004418"/>
    </source>
</evidence>
<keyword evidence="6" id="KW-1185">Reference proteome</keyword>
<evidence type="ECO:0000259" key="4">
    <source>
        <dbReference type="Pfam" id="PF00496"/>
    </source>
</evidence>
<dbReference type="EMBL" id="FNCS01000001">
    <property type="protein sequence ID" value="SDG16430.1"/>
    <property type="molecule type" value="Genomic_DNA"/>
</dbReference>
<keyword evidence="3" id="KW-0732">Signal</keyword>
<accession>A0A1G7S2S1</accession>